<comment type="similarity">
    <text evidence="1">Belongs to the syntaxin family.</text>
</comment>
<keyword evidence="3" id="KW-1133">Transmembrane helix</keyword>
<dbReference type="AlphaFoldDB" id="A0A0N4V3V6"/>
<reference evidence="5 6" key="2">
    <citation type="submission" date="2018-10" db="EMBL/GenBank/DDBJ databases">
        <authorList>
            <consortium name="Pathogen Informatics"/>
        </authorList>
    </citation>
    <scope>NUCLEOTIDE SEQUENCE [LARGE SCALE GENOMIC DNA]</scope>
</reference>
<dbReference type="PANTHER" id="PTHR19957">
    <property type="entry name" value="SYNTAXIN"/>
    <property type="match status" value="1"/>
</dbReference>
<evidence type="ECO:0000313" key="7">
    <source>
        <dbReference type="WBParaSite" id="EVEC_0000475501-mRNA-1"/>
    </source>
</evidence>
<keyword evidence="2" id="KW-0813">Transport</keyword>
<dbReference type="SUPFAM" id="SSF47661">
    <property type="entry name" value="t-snare proteins"/>
    <property type="match status" value="1"/>
</dbReference>
<dbReference type="Gene3D" id="1.20.58.70">
    <property type="match status" value="1"/>
</dbReference>
<dbReference type="Proteomes" id="UP000274131">
    <property type="component" value="Unassembled WGS sequence"/>
</dbReference>
<protein>
    <submittedName>
        <fullName evidence="7">t-SNARE coiled-coil homology domain-containing protein</fullName>
    </submittedName>
</protein>
<dbReference type="InterPro" id="IPR000727">
    <property type="entry name" value="T_SNARE_dom"/>
</dbReference>
<dbReference type="STRING" id="51028.A0A0N4V3V6"/>
<keyword evidence="2" id="KW-0532">Neurotransmitter transport</keyword>
<dbReference type="InterPro" id="IPR006011">
    <property type="entry name" value="Syntaxin_N"/>
</dbReference>
<dbReference type="GO" id="GO:0031201">
    <property type="term" value="C:SNARE complex"/>
    <property type="evidence" value="ECO:0007669"/>
    <property type="project" value="TreeGrafter"/>
</dbReference>
<feature type="transmembrane region" description="Helical" evidence="3">
    <location>
        <begin position="227"/>
        <end position="247"/>
    </location>
</feature>
<evidence type="ECO:0000313" key="6">
    <source>
        <dbReference type="Proteomes" id="UP000274131"/>
    </source>
</evidence>
<evidence type="ECO:0000256" key="1">
    <source>
        <dbReference type="ARBA" id="ARBA00009063"/>
    </source>
</evidence>
<dbReference type="GO" id="GO:0006906">
    <property type="term" value="P:vesicle fusion"/>
    <property type="evidence" value="ECO:0007669"/>
    <property type="project" value="TreeGrafter"/>
</dbReference>
<name>A0A0N4V3V6_ENTVE</name>
<proteinExistence type="inferred from homology"/>
<dbReference type="SMART" id="SM00397">
    <property type="entry name" value="t_SNARE"/>
    <property type="match status" value="1"/>
</dbReference>
<dbReference type="OrthoDB" id="364348at2759"/>
<organism evidence="7">
    <name type="scientific">Enterobius vermicularis</name>
    <name type="common">Human pinworm</name>
    <dbReference type="NCBI Taxonomy" id="51028"/>
    <lineage>
        <taxon>Eukaryota</taxon>
        <taxon>Metazoa</taxon>
        <taxon>Ecdysozoa</taxon>
        <taxon>Nematoda</taxon>
        <taxon>Chromadorea</taxon>
        <taxon>Rhabditida</taxon>
        <taxon>Spirurina</taxon>
        <taxon>Oxyuridomorpha</taxon>
        <taxon>Oxyuroidea</taxon>
        <taxon>Oxyuridae</taxon>
        <taxon>Enterobius</taxon>
    </lineage>
</organism>
<evidence type="ECO:0000256" key="3">
    <source>
        <dbReference type="SAM" id="Phobius"/>
    </source>
</evidence>
<gene>
    <name evidence="5" type="ORF">EVEC_LOCUS4460</name>
</gene>
<dbReference type="GO" id="GO:0006836">
    <property type="term" value="P:neurotransmitter transport"/>
    <property type="evidence" value="ECO:0007669"/>
    <property type="project" value="UniProtKB-KW"/>
</dbReference>
<evidence type="ECO:0000256" key="2">
    <source>
        <dbReference type="ARBA" id="ARBA00022775"/>
    </source>
</evidence>
<dbReference type="GO" id="GO:0006886">
    <property type="term" value="P:intracellular protein transport"/>
    <property type="evidence" value="ECO:0007669"/>
    <property type="project" value="TreeGrafter"/>
</dbReference>
<dbReference type="PROSITE" id="PS50192">
    <property type="entry name" value="T_SNARE"/>
    <property type="match status" value="1"/>
</dbReference>
<dbReference type="GO" id="GO:0000149">
    <property type="term" value="F:SNARE binding"/>
    <property type="evidence" value="ECO:0007669"/>
    <property type="project" value="TreeGrafter"/>
</dbReference>
<dbReference type="PANTHER" id="PTHR19957:SF411">
    <property type="entry name" value="LD23667P"/>
    <property type="match status" value="1"/>
</dbReference>
<accession>A0A0N4V3V6</accession>
<reference evidence="7" key="1">
    <citation type="submission" date="2017-02" db="UniProtKB">
        <authorList>
            <consortium name="WormBaseParasite"/>
        </authorList>
    </citation>
    <scope>IDENTIFICATION</scope>
</reference>
<dbReference type="WBParaSite" id="EVEC_0000475501-mRNA-1">
    <property type="protein sequence ID" value="EVEC_0000475501-mRNA-1"/>
    <property type="gene ID" value="EVEC_0000475501"/>
</dbReference>
<keyword evidence="3" id="KW-0812">Transmembrane</keyword>
<dbReference type="Gene3D" id="1.20.5.110">
    <property type="match status" value="1"/>
</dbReference>
<dbReference type="GO" id="GO:0008021">
    <property type="term" value="C:synaptic vesicle"/>
    <property type="evidence" value="ECO:0007669"/>
    <property type="project" value="TreeGrafter"/>
</dbReference>
<dbReference type="GO" id="GO:0005484">
    <property type="term" value="F:SNAP receptor activity"/>
    <property type="evidence" value="ECO:0007669"/>
    <property type="project" value="TreeGrafter"/>
</dbReference>
<dbReference type="GO" id="GO:0048278">
    <property type="term" value="P:vesicle docking"/>
    <property type="evidence" value="ECO:0007669"/>
    <property type="project" value="TreeGrafter"/>
</dbReference>
<feature type="domain" description="T-SNARE coiled-coil homology" evidence="4">
    <location>
        <begin position="153"/>
        <end position="215"/>
    </location>
</feature>
<evidence type="ECO:0000313" key="5">
    <source>
        <dbReference type="EMBL" id="VDD89709.1"/>
    </source>
</evidence>
<dbReference type="Pfam" id="PF14523">
    <property type="entry name" value="Syntaxin_2"/>
    <property type="match status" value="1"/>
</dbReference>
<evidence type="ECO:0000259" key="4">
    <source>
        <dbReference type="PROSITE" id="PS50192"/>
    </source>
</evidence>
<dbReference type="InterPro" id="IPR045242">
    <property type="entry name" value="Syntaxin"/>
</dbReference>
<keyword evidence="6" id="KW-1185">Reference proteome</keyword>
<sequence>MLLNAEKLGSGYLNWEEELIFIDRNLVQQLEALVAKIGGSDGAESLREQIADLTSTSNHLSKDTNGLMKKLVQLSNEDRSVPVLKVQRERYMGELIAILNRLQAAQRAAAAKERESMDAVVISDKEVSQQIEAVDDFQFHQKQQLQIQHQAHLNELRERNETMRQLNQDIGDVTMIMKDLARIVHDQGDIVDSIEANVESASIQVEQGAADVRRALVYQRDARQKKFFIVIFLLVLFAIIVLAIYLFRL</sequence>
<dbReference type="EMBL" id="UXUI01007864">
    <property type="protein sequence ID" value="VDD89709.1"/>
    <property type="molecule type" value="Genomic_DNA"/>
</dbReference>
<keyword evidence="3" id="KW-0472">Membrane</keyword>
<dbReference type="Pfam" id="PF05739">
    <property type="entry name" value="SNARE"/>
    <property type="match status" value="1"/>
</dbReference>
<dbReference type="CDD" id="cd15847">
    <property type="entry name" value="SNARE_syntaxin7_like"/>
    <property type="match status" value="1"/>
</dbReference>
<dbReference type="InterPro" id="IPR010989">
    <property type="entry name" value="SNARE"/>
</dbReference>